<proteinExistence type="predicted"/>
<dbReference type="InterPro" id="IPR009078">
    <property type="entry name" value="Ferritin-like_SF"/>
</dbReference>
<accession>A0A3B1CVF2</accession>
<evidence type="ECO:0000313" key="2">
    <source>
        <dbReference type="EMBL" id="VAX28563.1"/>
    </source>
</evidence>
<dbReference type="CDD" id="cd01045">
    <property type="entry name" value="Ferritin_like_AB"/>
    <property type="match status" value="1"/>
</dbReference>
<evidence type="ECO:0000259" key="1">
    <source>
        <dbReference type="Pfam" id="PF02915"/>
    </source>
</evidence>
<dbReference type="EMBL" id="UOGI01000028">
    <property type="protein sequence ID" value="VAX28563.1"/>
    <property type="molecule type" value="Genomic_DNA"/>
</dbReference>
<dbReference type="SUPFAM" id="SSF47240">
    <property type="entry name" value="Ferritin-like"/>
    <property type="match status" value="1"/>
</dbReference>
<reference evidence="2" key="1">
    <citation type="submission" date="2018-06" db="EMBL/GenBank/DDBJ databases">
        <authorList>
            <person name="Zhirakovskaya E."/>
        </authorList>
    </citation>
    <scope>NUCLEOTIDE SEQUENCE</scope>
</reference>
<dbReference type="InterPro" id="IPR012347">
    <property type="entry name" value="Ferritin-like"/>
</dbReference>
<dbReference type="Gene3D" id="1.20.1260.10">
    <property type="match status" value="1"/>
</dbReference>
<sequence length="182" mass="21577">MTIMKKDRLIRAVYRNKELKEGQFMGKEGFSVREIVEQAVRTEKLGYDFYSSMAERFKDRVELKDLFETLAKKEQIHEQRFERLEESIGDGETEGWEDVSEYMRAFVESGFFLGSDKALARMKEIESIQDAVEFALAFEKETLLYFLGLRKTVKEKDIVDAIIDEEQSHITWLNRFKDRFLK</sequence>
<protein>
    <recommendedName>
        <fullName evidence="1">Rubrerythrin diiron-binding domain-containing protein</fullName>
    </recommendedName>
</protein>
<dbReference type="Pfam" id="PF02915">
    <property type="entry name" value="Rubrerythrin"/>
    <property type="match status" value="1"/>
</dbReference>
<dbReference type="AlphaFoldDB" id="A0A3B1CVF2"/>
<dbReference type="InterPro" id="IPR003251">
    <property type="entry name" value="Rr_diiron-bd_dom"/>
</dbReference>
<feature type="domain" description="Rubrerythrin diiron-binding" evidence="1">
    <location>
        <begin position="34"/>
        <end position="171"/>
    </location>
</feature>
<organism evidence="2">
    <name type="scientific">hydrothermal vent metagenome</name>
    <dbReference type="NCBI Taxonomy" id="652676"/>
    <lineage>
        <taxon>unclassified sequences</taxon>
        <taxon>metagenomes</taxon>
        <taxon>ecological metagenomes</taxon>
    </lineage>
</organism>
<dbReference type="GO" id="GO:0046872">
    <property type="term" value="F:metal ion binding"/>
    <property type="evidence" value="ECO:0007669"/>
    <property type="project" value="InterPro"/>
</dbReference>
<dbReference type="GO" id="GO:0016491">
    <property type="term" value="F:oxidoreductase activity"/>
    <property type="evidence" value="ECO:0007669"/>
    <property type="project" value="InterPro"/>
</dbReference>
<gene>
    <name evidence="2" type="ORF">MNBD_NITROSPIRAE03-62</name>
</gene>
<name>A0A3B1CVF2_9ZZZZ</name>